<dbReference type="Proteomes" id="UP000214975">
    <property type="component" value="Chromosome"/>
</dbReference>
<keyword evidence="5" id="KW-0808">Transferase</keyword>
<dbReference type="Gene3D" id="3.30.565.10">
    <property type="entry name" value="Histidine kinase-like ATPase, C-terminal domain"/>
    <property type="match status" value="1"/>
</dbReference>
<evidence type="ECO:0000256" key="8">
    <source>
        <dbReference type="ARBA" id="ARBA00023136"/>
    </source>
</evidence>
<evidence type="ECO:0000259" key="10">
    <source>
        <dbReference type="PROSITE" id="PS50109"/>
    </source>
</evidence>
<dbReference type="SMART" id="SM00387">
    <property type="entry name" value="HATPase_c"/>
    <property type="match status" value="1"/>
</dbReference>
<dbReference type="GO" id="GO:0005886">
    <property type="term" value="C:plasma membrane"/>
    <property type="evidence" value="ECO:0007669"/>
    <property type="project" value="TreeGrafter"/>
</dbReference>
<organism evidence="11 12">
    <name type="scientific">Thermoanaerobacterium thermosaccharolyticum</name>
    <name type="common">Clostridium thermosaccharolyticum</name>
    <dbReference type="NCBI Taxonomy" id="1517"/>
    <lineage>
        <taxon>Bacteria</taxon>
        <taxon>Bacillati</taxon>
        <taxon>Bacillota</taxon>
        <taxon>Clostridia</taxon>
        <taxon>Thermoanaerobacterales</taxon>
        <taxon>Thermoanaerobacteraceae</taxon>
        <taxon>Thermoanaerobacterium</taxon>
    </lineage>
</organism>
<dbReference type="InterPro" id="IPR036097">
    <property type="entry name" value="HisK_dim/P_sf"/>
</dbReference>
<dbReference type="InterPro" id="IPR004358">
    <property type="entry name" value="Sig_transdc_His_kin-like_C"/>
</dbReference>
<sequence length="432" mass="49645">MFKKLRNKFLILNMSMTSSVMMIAFAVIYIISYNNINSEIAKKLSPQAGMQTVIERRELPDDTENSKSKVHNRRFSLDDPYSFFIQVDGNGKILEIDSPFHMNEESYKKAADIAWSNKKSSSIVTLEGKQWKYVTTQMKKQVIQGNVQSYTIAENKYQIMFLDVTMYKKTLYQLLITLLSVGIIMLFIIFLISLYFANRAIKPIVEAWERQKQFVADASHELKTPISIINANYDVLLANREETIDSQLKWLDYIKIGTDRMTKLINDLLSLAKMEDLRFEMQKVPFNMSDAVNDVILSMEAVAAEKDIKLIRSIEPDIIVKSDSERIKQVITILFDNAVKYTDKKGQIEISLTKSKRHVTFSIKNSGKGIAKQDLPKIFDRFYRADSSRTHDTGSYGLGLSIAKTIIERLGGEIYAESVENEYTTFTFTLEF</sequence>
<dbReference type="RefSeq" id="WP_094397731.1">
    <property type="nucleotide sequence ID" value="NZ_CP016893.1"/>
</dbReference>
<dbReference type="PROSITE" id="PS50109">
    <property type="entry name" value="HIS_KIN"/>
    <property type="match status" value="1"/>
</dbReference>
<keyword evidence="7" id="KW-0902">Two-component regulatory system</keyword>
<evidence type="ECO:0000313" key="11">
    <source>
        <dbReference type="EMBL" id="AST58426.1"/>
    </source>
</evidence>
<dbReference type="PANTHER" id="PTHR45453">
    <property type="entry name" value="PHOSPHATE REGULON SENSOR PROTEIN PHOR"/>
    <property type="match status" value="1"/>
</dbReference>
<keyword evidence="6 11" id="KW-0418">Kinase</keyword>
<name>A0A223I106_THETR</name>
<dbReference type="PANTHER" id="PTHR45453:SF1">
    <property type="entry name" value="PHOSPHATE REGULON SENSOR PROTEIN PHOR"/>
    <property type="match status" value="1"/>
</dbReference>
<dbReference type="SUPFAM" id="SSF55874">
    <property type="entry name" value="ATPase domain of HSP90 chaperone/DNA topoisomerase II/histidine kinase"/>
    <property type="match status" value="1"/>
</dbReference>
<evidence type="ECO:0000256" key="9">
    <source>
        <dbReference type="SAM" id="Phobius"/>
    </source>
</evidence>
<dbReference type="InterPro" id="IPR036890">
    <property type="entry name" value="HATPase_C_sf"/>
</dbReference>
<evidence type="ECO:0000256" key="5">
    <source>
        <dbReference type="ARBA" id="ARBA00022679"/>
    </source>
</evidence>
<proteinExistence type="predicted"/>
<dbReference type="CDD" id="cd00082">
    <property type="entry name" value="HisKA"/>
    <property type="match status" value="1"/>
</dbReference>
<dbReference type="EMBL" id="CP016893">
    <property type="protein sequence ID" value="AST58426.1"/>
    <property type="molecule type" value="Genomic_DNA"/>
</dbReference>
<dbReference type="Pfam" id="PF00512">
    <property type="entry name" value="HisKA"/>
    <property type="match status" value="1"/>
</dbReference>
<dbReference type="GO" id="GO:0000155">
    <property type="term" value="F:phosphorelay sensor kinase activity"/>
    <property type="evidence" value="ECO:0007669"/>
    <property type="project" value="InterPro"/>
</dbReference>
<dbReference type="Pfam" id="PF02518">
    <property type="entry name" value="HATPase_c"/>
    <property type="match status" value="1"/>
</dbReference>
<evidence type="ECO:0000256" key="7">
    <source>
        <dbReference type="ARBA" id="ARBA00023012"/>
    </source>
</evidence>
<keyword evidence="9" id="KW-0812">Transmembrane</keyword>
<protein>
    <recommendedName>
        <fullName evidence="3">histidine kinase</fullName>
        <ecNumber evidence="3">2.7.13.3</ecNumber>
    </recommendedName>
</protein>
<gene>
    <name evidence="11" type="ORF">Thert_02569</name>
</gene>
<evidence type="ECO:0000256" key="3">
    <source>
        <dbReference type="ARBA" id="ARBA00012438"/>
    </source>
</evidence>
<keyword evidence="4" id="KW-0597">Phosphoprotein</keyword>
<feature type="transmembrane region" description="Helical" evidence="9">
    <location>
        <begin position="171"/>
        <end position="197"/>
    </location>
</feature>
<accession>A0A223I106</accession>
<dbReference type="Gene3D" id="1.10.287.130">
    <property type="match status" value="1"/>
</dbReference>
<dbReference type="GO" id="GO:0004721">
    <property type="term" value="F:phosphoprotein phosphatase activity"/>
    <property type="evidence" value="ECO:0007669"/>
    <property type="project" value="TreeGrafter"/>
</dbReference>
<dbReference type="InterPro" id="IPR050351">
    <property type="entry name" value="BphY/WalK/GraS-like"/>
</dbReference>
<dbReference type="PRINTS" id="PR00344">
    <property type="entry name" value="BCTRLSENSOR"/>
</dbReference>
<dbReference type="InterPro" id="IPR003661">
    <property type="entry name" value="HisK_dim/P_dom"/>
</dbReference>
<feature type="transmembrane region" description="Helical" evidence="9">
    <location>
        <begin position="9"/>
        <end position="31"/>
    </location>
</feature>
<feature type="domain" description="Histidine kinase" evidence="10">
    <location>
        <begin position="217"/>
        <end position="432"/>
    </location>
</feature>
<evidence type="ECO:0000256" key="2">
    <source>
        <dbReference type="ARBA" id="ARBA00004370"/>
    </source>
</evidence>
<evidence type="ECO:0000256" key="4">
    <source>
        <dbReference type="ARBA" id="ARBA00022553"/>
    </source>
</evidence>
<dbReference type="EC" id="2.7.13.3" evidence="3"/>
<keyword evidence="8 9" id="KW-0472">Membrane</keyword>
<dbReference type="InterPro" id="IPR003594">
    <property type="entry name" value="HATPase_dom"/>
</dbReference>
<dbReference type="AlphaFoldDB" id="A0A223I106"/>
<evidence type="ECO:0000256" key="6">
    <source>
        <dbReference type="ARBA" id="ARBA00022777"/>
    </source>
</evidence>
<evidence type="ECO:0000256" key="1">
    <source>
        <dbReference type="ARBA" id="ARBA00000085"/>
    </source>
</evidence>
<dbReference type="InterPro" id="IPR005467">
    <property type="entry name" value="His_kinase_dom"/>
</dbReference>
<dbReference type="FunFam" id="3.30.565.10:FF:000006">
    <property type="entry name" value="Sensor histidine kinase WalK"/>
    <property type="match status" value="1"/>
</dbReference>
<evidence type="ECO:0000313" key="12">
    <source>
        <dbReference type="Proteomes" id="UP000214975"/>
    </source>
</evidence>
<dbReference type="SUPFAM" id="SSF47384">
    <property type="entry name" value="Homodimeric domain of signal transducing histidine kinase"/>
    <property type="match status" value="1"/>
</dbReference>
<reference evidence="11 12" key="1">
    <citation type="submission" date="2016-08" db="EMBL/GenBank/DDBJ databases">
        <title>A novel genetic cassette of butanologenic Thermoanaerobacterium thermosaccharolyticum that directly convert cellulose to butanol.</title>
        <authorList>
            <person name="Li T."/>
            <person name="He J."/>
        </authorList>
    </citation>
    <scope>NUCLEOTIDE SEQUENCE [LARGE SCALE GENOMIC DNA]</scope>
    <source>
        <strain evidence="11 12">TG57</strain>
    </source>
</reference>
<comment type="subcellular location">
    <subcellularLocation>
        <location evidence="2">Membrane</location>
    </subcellularLocation>
</comment>
<dbReference type="GO" id="GO:0016036">
    <property type="term" value="P:cellular response to phosphate starvation"/>
    <property type="evidence" value="ECO:0007669"/>
    <property type="project" value="TreeGrafter"/>
</dbReference>
<dbReference type="SMART" id="SM00388">
    <property type="entry name" value="HisKA"/>
    <property type="match status" value="1"/>
</dbReference>
<comment type="catalytic activity">
    <reaction evidence="1">
        <text>ATP + protein L-histidine = ADP + protein N-phospho-L-histidine.</text>
        <dbReference type="EC" id="2.7.13.3"/>
    </reaction>
</comment>
<dbReference type="FunFam" id="1.10.287.130:FF:000001">
    <property type="entry name" value="Two-component sensor histidine kinase"/>
    <property type="match status" value="1"/>
</dbReference>
<keyword evidence="9" id="KW-1133">Transmembrane helix</keyword>